<gene>
    <name evidence="2" type="ORF">ETB97_005344</name>
</gene>
<dbReference type="Gene3D" id="3.20.20.80">
    <property type="entry name" value="Glycosidases"/>
    <property type="match status" value="1"/>
</dbReference>
<keyword evidence="3" id="KW-1185">Reference proteome</keyword>
<dbReference type="PANTHER" id="PTHR12872:SF1">
    <property type="entry name" value="ALPHA-N-ACETYLGLUCOSAMINIDASE"/>
    <property type="match status" value="1"/>
</dbReference>
<name>A0A8H6A957_PETAA</name>
<dbReference type="Pfam" id="PF05089">
    <property type="entry name" value="NAGLU"/>
    <property type="match status" value="1"/>
</dbReference>
<dbReference type="InterPro" id="IPR024733">
    <property type="entry name" value="NAGLU_tim-barrel"/>
</dbReference>
<dbReference type="Proteomes" id="UP000541154">
    <property type="component" value="Unassembled WGS sequence"/>
</dbReference>
<evidence type="ECO:0000259" key="1">
    <source>
        <dbReference type="Pfam" id="PF05089"/>
    </source>
</evidence>
<evidence type="ECO:0000313" key="2">
    <source>
        <dbReference type="EMBL" id="KAF5865103.1"/>
    </source>
</evidence>
<dbReference type="AlphaFoldDB" id="A0A8H6A957"/>
<dbReference type="EMBL" id="SPNV01000024">
    <property type="protein sequence ID" value="KAF5865103.1"/>
    <property type="molecule type" value="Genomic_DNA"/>
</dbReference>
<dbReference type="PANTHER" id="PTHR12872">
    <property type="entry name" value="ALPHA-N-ACETYLGLUCOSAMINIDASE"/>
    <property type="match status" value="1"/>
</dbReference>
<dbReference type="InterPro" id="IPR007781">
    <property type="entry name" value="NAGLU"/>
</dbReference>
<reference evidence="2 3" key="1">
    <citation type="submission" date="2019-04" db="EMBL/GenBank/DDBJ databases">
        <title>Aspergillus burnettii sp. nov., novel species from soil in southeast Queensland.</title>
        <authorList>
            <person name="Gilchrist C.L.M."/>
            <person name="Pitt J.I."/>
            <person name="Lange L."/>
            <person name="Lacey H.J."/>
            <person name="Vuong D."/>
            <person name="Midgley D.J."/>
            <person name="Greenfield P."/>
            <person name="Bradbury M."/>
            <person name="Lacey E."/>
            <person name="Busk P.K."/>
            <person name="Pilgaard B."/>
            <person name="Chooi Y.H."/>
            <person name="Piggott A.M."/>
        </authorList>
    </citation>
    <scope>NUCLEOTIDE SEQUENCE [LARGE SCALE GENOMIC DNA]</scope>
    <source>
        <strain evidence="2 3">FRR 5400</strain>
    </source>
</reference>
<evidence type="ECO:0000313" key="3">
    <source>
        <dbReference type="Proteomes" id="UP000541154"/>
    </source>
</evidence>
<organism evidence="2 3">
    <name type="scientific">Petromyces alliaceus</name>
    <name type="common">Aspergillus alliaceus</name>
    <dbReference type="NCBI Taxonomy" id="209559"/>
    <lineage>
        <taxon>Eukaryota</taxon>
        <taxon>Fungi</taxon>
        <taxon>Dikarya</taxon>
        <taxon>Ascomycota</taxon>
        <taxon>Pezizomycotina</taxon>
        <taxon>Eurotiomycetes</taxon>
        <taxon>Eurotiomycetidae</taxon>
        <taxon>Eurotiales</taxon>
        <taxon>Aspergillaceae</taxon>
        <taxon>Aspergillus</taxon>
        <taxon>Aspergillus subgen. Circumdati</taxon>
    </lineage>
</organism>
<accession>A0A8H6A957</accession>
<sequence length="174" mass="19878">MLILDLFSKSEPQWQRSKSYFGKPWIGCQLHGFGRNTGLYGQIMNVTLSLIDALESPDSLVGFRLTMEGQEENEIIYDLLLVQAWSAEPIEIKAYFENGVSGRDAGNHSSLVSLAKPVFELSPDIKAHGERFYRRIFRLNAVLDIEDDKQIHRYHIKEPDASQYPNFNGRCVVL</sequence>
<comment type="caution">
    <text evidence="2">The sequence shown here is derived from an EMBL/GenBank/DDBJ whole genome shotgun (WGS) entry which is preliminary data.</text>
</comment>
<protein>
    <recommendedName>
        <fullName evidence="1">Alpha-N-acetylglucosaminidase tim-barrel domain-containing protein</fullName>
    </recommendedName>
</protein>
<proteinExistence type="predicted"/>
<feature type="domain" description="Alpha-N-acetylglucosaminidase tim-barrel" evidence="1">
    <location>
        <begin position="1"/>
        <end position="86"/>
    </location>
</feature>